<sequence length="154" mass="16497">MTRIAPLDIIEMQTGNGLAYASVTHVHPSYPPVVRLAPSLCKTRPADPAGLLQGGDCEILLMPLETVLSQLDLDWQKVGALPDEAGNSPFPTFRTPIRDRAGAVIYWWYWDGEGLRFDEGSETDLASAAADLPLREVTGAAGFAALLHGLGDAP</sequence>
<accession>A0A2M9DDN4</accession>
<dbReference type="RefSeq" id="WP_076979481.1">
    <property type="nucleotide sequence ID" value="NZ_CP019124.1"/>
</dbReference>
<keyword evidence="2" id="KW-1185">Reference proteome</keyword>
<gene>
    <name evidence="1" type="ORF">BV394_06795</name>
</gene>
<dbReference type="OrthoDB" id="9090824at2"/>
<proteinExistence type="predicted"/>
<evidence type="ECO:0000313" key="1">
    <source>
        <dbReference type="EMBL" id="APX89458.1"/>
    </source>
</evidence>
<dbReference type="AlphaFoldDB" id="A0A1U7DHV9"/>
<dbReference type="Proteomes" id="UP000187266">
    <property type="component" value="Chromosome"/>
</dbReference>
<dbReference type="STRING" id="1267768.BV394_06795"/>
<name>A0A1U7DHV9_9RHOB</name>
<reference evidence="1 2" key="1">
    <citation type="submission" date="2017-01" db="EMBL/GenBank/DDBJ databases">
        <title>Genomic analysis of Xuhuaishuia manganoxidans DY6-4.</title>
        <authorList>
            <person name="Wang X."/>
        </authorList>
    </citation>
    <scope>NUCLEOTIDE SEQUENCE [LARGE SCALE GENOMIC DNA]</scope>
    <source>
        <strain evidence="1 2">DY6-4</strain>
    </source>
</reference>
<dbReference type="EMBL" id="CP019124">
    <property type="protein sequence ID" value="APX89458.1"/>
    <property type="molecule type" value="Genomic_DNA"/>
</dbReference>
<evidence type="ECO:0000313" key="2">
    <source>
        <dbReference type="Proteomes" id="UP000187266"/>
    </source>
</evidence>
<accession>A0A1U7DHV9</accession>
<organism evidence="1 2">
    <name type="scientific">Brevirhabdus pacifica</name>
    <dbReference type="NCBI Taxonomy" id="1267768"/>
    <lineage>
        <taxon>Bacteria</taxon>
        <taxon>Pseudomonadati</taxon>
        <taxon>Pseudomonadota</taxon>
        <taxon>Alphaproteobacteria</taxon>
        <taxon>Rhodobacterales</taxon>
        <taxon>Paracoccaceae</taxon>
        <taxon>Brevirhabdus</taxon>
    </lineage>
</organism>
<protein>
    <submittedName>
        <fullName evidence="1">Uncharacterized protein</fullName>
    </submittedName>
</protein>